<comment type="caution">
    <text evidence="1">The sequence shown here is derived from an EMBL/GenBank/DDBJ whole genome shotgun (WGS) entry which is preliminary data.</text>
</comment>
<dbReference type="Proteomes" id="UP000093796">
    <property type="component" value="Unassembled WGS sequence"/>
</dbReference>
<dbReference type="AlphaFoldDB" id="A0A1A0CEA3"/>
<proteinExistence type="predicted"/>
<accession>A0A1A0CEA3</accession>
<organism evidence="1 2">
    <name type="scientific">Acetobacter pasteurianus</name>
    <name type="common">Acetobacter turbidans</name>
    <dbReference type="NCBI Taxonomy" id="438"/>
    <lineage>
        <taxon>Bacteria</taxon>
        <taxon>Pseudomonadati</taxon>
        <taxon>Pseudomonadota</taxon>
        <taxon>Alphaproteobacteria</taxon>
        <taxon>Acetobacterales</taxon>
        <taxon>Acetobacteraceae</taxon>
        <taxon>Acetobacter</taxon>
    </lineage>
</organism>
<dbReference type="EMBL" id="LYUD01000156">
    <property type="protein sequence ID" value="OAZ61289.1"/>
    <property type="molecule type" value="Genomic_DNA"/>
</dbReference>
<protein>
    <submittedName>
        <fullName evidence="1">Uncharacterized protein</fullName>
    </submittedName>
</protein>
<name>A0A1A0CEA3_ACEPA</name>
<reference evidence="1 2" key="1">
    <citation type="submission" date="2016-05" db="EMBL/GenBank/DDBJ databases">
        <title>Genome sequencing of Acetobacter pasteurianus strain SRCM100623.</title>
        <authorList>
            <person name="Song Y.R."/>
        </authorList>
    </citation>
    <scope>NUCLEOTIDE SEQUENCE [LARGE SCALE GENOMIC DNA]</scope>
    <source>
        <strain evidence="1 2">SRCM100623</strain>
    </source>
</reference>
<dbReference type="PATRIC" id="fig|438.15.peg.3086"/>
<dbReference type="RefSeq" id="WP_064776464.1">
    <property type="nucleotide sequence ID" value="NZ_LYUD01000156.1"/>
</dbReference>
<evidence type="ECO:0000313" key="2">
    <source>
        <dbReference type="Proteomes" id="UP000093796"/>
    </source>
</evidence>
<gene>
    <name evidence="1" type="ORF">SRCM100623_02792</name>
</gene>
<evidence type="ECO:0000313" key="1">
    <source>
        <dbReference type="EMBL" id="OAZ61289.1"/>
    </source>
</evidence>
<sequence length="115" mass="12852">MVKKDELTPAQLKLCDEDGIAPFTQEEREAIDFAGNQLVMRVVAEIIKRLPEKDKNEIITLIEGHRNSFNKDNAIPAIGNDKDFDLLSTATATASNEFLDMIRSPGSHLAKDLKR</sequence>